<gene>
    <name evidence="2" type="ORF">MNOR_LOCUS923</name>
</gene>
<evidence type="ECO:0000313" key="2">
    <source>
        <dbReference type="EMBL" id="CAL4059880.1"/>
    </source>
</evidence>
<feature type="chain" id="PRO_5043662835" evidence="1">
    <location>
        <begin position="27"/>
        <end position="202"/>
    </location>
</feature>
<feature type="signal peptide" evidence="1">
    <location>
        <begin position="1"/>
        <end position="26"/>
    </location>
</feature>
<evidence type="ECO:0000256" key="1">
    <source>
        <dbReference type="SAM" id="SignalP"/>
    </source>
</evidence>
<name>A0AAV2PJC3_MEGNR</name>
<sequence>AMDKHQVPVLVRLIGVFNLVIGVTQAISSITCYSCTDDPDWGIYDPDCAKYSYTGLSKTENDYDGCAIIIYADGYLWRGFSSGNDDGECVVWSRATECYCKGDYCNTGSYCSQCGYPRPTPASTTPAISLACYQCIDCSIVDSSTPVISDASYQSCVTTVVLNDVNVIRGGSYDHHPDGECAQDSEILSCWCSSNLCNNIEI</sequence>
<feature type="non-terminal residue" evidence="2">
    <location>
        <position position="1"/>
    </location>
</feature>
<keyword evidence="1" id="KW-0732">Signal</keyword>
<protein>
    <submittedName>
        <fullName evidence="2">Uncharacterized protein</fullName>
    </submittedName>
</protein>
<reference evidence="2 3" key="1">
    <citation type="submission" date="2024-05" db="EMBL/GenBank/DDBJ databases">
        <authorList>
            <person name="Wallberg A."/>
        </authorList>
    </citation>
    <scope>NUCLEOTIDE SEQUENCE [LARGE SCALE GENOMIC DNA]</scope>
</reference>
<comment type="caution">
    <text evidence="2">The sequence shown here is derived from an EMBL/GenBank/DDBJ whole genome shotgun (WGS) entry which is preliminary data.</text>
</comment>
<keyword evidence="3" id="KW-1185">Reference proteome</keyword>
<evidence type="ECO:0000313" key="3">
    <source>
        <dbReference type="Proteomes" id="UP001497623"/>
    </source>
</evidence>
<dbReference type="Proteomes" id="UP001497623">
    <property type="component" value="Unassembled WGS sequence"/>
</dbReference>
<dbReference type="EMBL" id="CAXKWB010000224">
    <property type="protein sequence ID" value="CAL4059880.1"/>
    <property type="molecule type" value="Genomic_DNA"/>
</dbReference>
<organism evidence="2 3">
    <name type="scientific">Meganyctiphanes norvegica</name>
    <name type="common">Northern krill</name>
    <name type="synonym">Thysanopoda norvegica</name>
    <dbReference type="NCBI Taxonomy" id="48144"/>
    <lineage>
        <taxon>Eukaryota</taxon>
        <taxon>Metazoa</taxon>
        <taxon>Ecdysozoa</taxon>
        <taxon>Arthropoda</taxon>
        <taxon>Crustacea</taxon>
        <taxon>Multicrustacea</taxon>
        <taxon>Malacostraca</taxon>
        <taxon>Eumalacostraca</taxon>
        <taxon>Eucarida</taxon>
        <taxon>Euphausiacea</taxon>
        <taxon>Euphausiidae</taxon>
        <taxon>Meganyctiphanes</taxon>
    </lineage>
</organism>
<proteinExistence type="predicted"/>
<accession>A0AAV2PJC3</accession>
<dbReference type="AlphaFoldDB" id="A0AAV2PJC3"/>